<name>A0A382FUC1_9ZZZZ</name>
<proteinExistence type="predicted"/>
<protein>
    <submittedName>
        <fullName evidence="1">Uncharacterized protein</fullName>
    </submittedName>
</protein>
<accession>A0A382FUC1</accession>
<dbReference type="AlphaFoldDB" id="A0A382FUC1"/>
<reference evidence="1" key="1">
    <citation type="submission" date="2018-05" db="EMBL/GenBank/DDBJ databases">
        <authorList>
            <person name="Lanie J.A."/>
            <person name="Ng W.-L."/>
            <person name="Kazmierczak K.M."/>
            <person name="Andrzejewski T.M."/>
            <person name="Davidsen T.M."/>
            <person name="Wayne K.J."/>
            <person name="Tettelin H."/>
            <person name="Glass J.I."/>
            <person name="Rusch D."/>
            <person name="Podicherti R."/>
            <person name="Tsui H.-C.T."/>
            <person name="Winkler M.E."/>
        </authorList>
    </citation>
    <scope>NUCLEOTIDE SEQUENCE</scope>
</reference>
<evidence type="ECO:0000313" key="1">
    <source>
        <dbReference type="EMBL" id="SVB66686.1"/>
    </source>
</evidence>
<organism evidence="1">
    <name type="scientific">marine metagenome</name>
    <dbReference type="NCBI Taxonomy" id="408172"/>
    <lineage>
        <taxon>unclassified sequences</taxon>
        <taxon>metagenomes</taxon>
        <taxon>ecological metagenomes</taxon>
    </lineage>
</organism>
<dbReference type="EMBL" id="UINC01051939">
    <property type="protein sequence ID" value="SVB66686.1"/>
    <property type="molecule type" value="Genomic_DNA"/>
</dbReference>
<sequence length="31" mass="3679">SKNIFSYFANVLFIKENIEMIIKDNKIVFIS</sequence>
<feature type="non-terminal residue" evidence="1">
    <location>
        <position position="1"/>
    </location>
</feature>
<gene>
    <name evidence="1" type="ORF">METZ01_LOCUS219540</name>
</gene>